<dbReference type="RefSeq" id="WP_066645163.1">
    <property type="nucleotide sequence ID" value="NZ_CP060286.1"/>
</dbReference>
<dbReference type="InterPro" id="IPR025648">
    <property type="entry name" value="DUF4358"/>
</dbReference>
<keyword evidence="1" id="KW-0812">Transmembrane</keyword>
<name>A0A6N8I2R2_9FIRM</name>
<evidence type="ECO:0000313" key="4">
    <source>
        <dbReference type="Proteomes" id="UP000469440"/>
    </source>
</evidence>
<reference evidence="3 5" key="2">
    <citation type="submission" date="2020-08" db="EMBL/GenBank/DDBJ databases">
        <title>The isolate Caproiciproducens sp. 7D4C2 produces n-caproate at mildly acidic conditions from hexoses: genome and rBOX comparison with related strains and chain-elongating bacteria.</title>
        <authorList>
            <person name="Esquivel-Elizondo S."/>
            <person name="Bagci C."/>
            <person name="Temovska M."/>
            <person name="Jeon B.S."/>
            <person name="Bessarab I."/>
            <person name="Williams R.B.H."/>
            <person name="Huson D.H."/>
            <person name="Angenent L.T."/>
        </authorList>
    </citation>
    <scope>NUCLEOTIDE SEQUENCE [LARGE SCALE GENOMIC DNA]</scope>
    <source>
        <strain evidence="3 5">7D4C2</strain>
    </source>
</reference>
<dbReference type="Pfam" id="PF14270">
    <property type="entry name" value="DUF4358"/>
    <property type="match status" value="1"/>
</dbReference>
<gene>
    <name evidence="2" type="ORF">CAFE_31650</name>
    <name evidence="3" type="ORF">HCR03_18080</name>
</gene>
<dbReference type="Proteomes" id="UP000469440">
    <property type="component" value="Unassembled WGS sequence"/>
</dbReference>
<sequence length="173" mass="19454">MEKAEQSRKKWIIFTVVTLIFTIAILTGAFLMVHHIRENYARYSPDQITQRIMKELEPEDLVKVEPGQISKHYDIPDGVVEASSLYMSKSSESASELACFLLTDTSKYDQLQQAIHAHISAKASGFKSLNPTQYNALKNVLISQKGRYVLVSVGSVTTAEEKLFLDLLSQKNT</sequence>
<evidence type="ECO:0000313" key="2">
    <source>
        <dbReference type="EMBL" id="MVB12426.1"/>
    </source>
</evidence>
<organism evidence="2 4">
    <name type="scientific">Caproicibacter fermentans</name>
    <dbReference type="NCBI Taxonomy" id="2576756"/>
    <lineage>
        <taxon>Bacteria</taxon>
        <taxon>Bacillati</taxon>
        <taxon>Bacillota</taxon>
        <taxon>Clostridia</taxon>
        <taxon>Eubacteriales</taxon>
        <taxon>Acutalibacteraceae</taxon>
        <taxon>Caproicibacter</taxon>
    </lineage>
</organism>
<dbReference type="KEGG" id="cfem:HCR03_18080"/>
<keyword evidence="1" id="KW-1133">Transmembrane helix</keyword>
<protein>
    <submittedName>
        <fullName evidence="3">DUF4358 domain-containing protein</fullName>
    </submittedName>
</protein>
<evidence type="ECO:0000313" key="5">
    <source>
        <dbReference type="Proteomes" id="UP000515909"/>
    </source>
</evidence>
<evidence type="ECO:0000256" key="1">
    <source>
        <dbReference type="SAM" id="Phobius"/>
    </source>
</evidence>
<dbReference type="Proteomes" id="UP000515909">
    <property type="component" value="Chromosome"/>
</dbReference>
<dbReference type="AlphaFoldDB" id="A0A6N8I2R2"/>
<feature type="transmembrane region" description="Helical" evidence="1">
    <location>
        <begin position="12"/>
        <end position="33"/>
    </location>
</feature>
<accession>A0A6N8I2R2</accession>
<evidence type="ECO:0000313" key="3">
    <source>
        <dbReference type="EMBL" id="QNK40524.1"/>
    </source>
</evidence>
<keyword evidence="1" id="KW-0472">Membrane</keyword>
<dbReference type="EMBL" id="VWXL01000095">
    <property type="protein sequence ID" value="MVB12426.1"/>
    <property type="molecule type" value="Genomic_DNA"/>
</dbReference>
<keyword evidence="4" id="KW-1185">Reference proteome</keyword>
<dbReference type="EMBL" id="CP060286">
    <property type="protein sequence ID" value="QNK40524.1"/>
    <property type="molecule type" value="Genomic_DNA"/>
</dbReference>
<proteinExistence type="predicted"/>
<reference evidence="2 4" key="1">
    <citation type="submission" date="2019-09" db="EMBL/GenBank/DDBJ databases">
        <title>Genome sequence of Clostridium sp. EA1.</title>
        <authorList>
            <person name="Poehlein A."/>
            <person name="Bengelsdorf F.R."/>
            <person name="Daniel R."/>
        </authorList>
    </citation>
    <scope>NUCLEOTIDE SEQUENCE [LARGE SCALE GENOMIC DNA]</scope>
    <source>
        <strain evidence="2 4">EA1</strain>
    </source>
</reference>
<accession>A0A7G8TA83</accession>